<protein>
    <recommendedName>
        <fullName evidence="1">Smr domain-containing protein</fullName>
    </recommendedName>
</protein>
<evidence type="ECO:0000259" key="1">
    <source>
        <dbReference type="PROSITE" id="PS50828"/>
    </source>
</evidence>
<dbReference type="AlphaFoldDB" id="A0A1H2WDB8"/>
<dbReference type="InterPro" id="IPR036063">
    <property type="entry name" value="Smr_dom_sf"/>
</dbReference>
<proteinExistence type="predicted"/>
<dbReference type="OrthoDB" id="1524810at2"/>
<dbReference type="Gene3D" id="3.30.1370.110">
    <property type="match status" value="1"/>
</dbReference>
<feature type="domain" description="Smr" evidence="1">
    <location>
        <begin position="131"/>
        <end position="181"/>
    </location>
</feature>
<reference evidence="2 3" key="1">
    <citation type="submission" date="2016-10" db="EMBL/GenBank/DDBJ databases">
        <authorList>
            <person name="de Groot N.N."/>
        </authorList>
    </citation>
    <scope>NUCLEOTIDE SEQUENCE [LARGE SCALE GENOMIC DNA]</scope>
    <source>
        <strain evidence="2 3">DSM 24956</strain>
    </source>
</reference>
<evidence type="ECO:0000313" key="3">
    <source>
        <dbReference type="Proteomes" id="UP000199595"/>
    </source>
</evidence>
<organism evidence="2 3">
    <name type="scientific">Lutibacter oricola</name>
    <dbReference type="NCBI Taxonomy" id="762486"/>
    <lineage>
        <taxon>Bacteria</taxon>
        <taxon>Pseudomonadati</taxon>
        <taxon>Bacteroidota</taxon>
        <taxon>Flavobacteriia</taxon>
        <taxon>Flavobacteriales</taxon>
        <taxon>Flavobacteriaceae</taxon>
        <taxon>Lutibacter</taxon>
    </lineage>
</organism>
<accession>A0A1H2WDB8</accession>
<gene>
    <name evidence="2" type="ORF">SAMN05444411_102169</name>
</gene>
<evidence type="ECO:0000313" key="2">
    <source>
        <dbReference type="EMBL" id="SDW78541.1"/>
    </source>
</evidence>
<dbReference type="RefSeq" id="WP_090120877.1">
    <property type="nucleotide sequence ID" value="NZ_FNNJ01000002.1"/>
</dbReference>
<dbReference type="InterPro" id="IPR002625">
    <property type="entry name" value="Smr_dom"/>
</dbReference>
<keyword evidence="3" id="KW-1185">Reference proteome</keyword>
<dbReference type="EMBL" id="FNNJ01000002">
    <property type="protein sequence ID" value="SDW78541.1"/>
    <property type="molecule type" value="Genomic_DNA"/>
</dbReference>
<sequence>MSLKVGDFVAAIDDVVKGYIIKVKEKTIIVEGEDGFPFEYIPKEVVVIKENQNELSKYSDISNSDLLEKTVEKPKRRKSQFKSDAKPEKQPPMEVDLHIEKLTKSYRRMDNYDIVNIQIDTAKAKLEFAIRNRLPKVVFIHGVGAGVLKTELGYLLRKYPVKWYAADFRKYGLGATEVYILQNPRD</sequence>
<dbReference type="PROSITE" id="PS50828">
    <property type="entry name" value="SMR"/>
    <property type="match status" value="1"/>
</dbReference>
<dbReference type="Proteomes" id="UP000199595">
    <property type="component" value="Unassembled WGS sequence"/>
</dbReference>
<dbReference type="STRING" id="762486.SAMN05444411_102169"/>
<name>A0A1H2WDB8_9FLAO</name>